<evidence type="ECO:0000313" key="7">
    <source>
        <dbReference type="EMBL" id="QUH27477.1"/>
    </source>
</evidence>
<keyword evidence="3 6" id="KW-0815">Transposition</keyword>
<accession>A0A8J8SCI1</accession>
<sequence length="407" mass="47807">MANNLITKEQAQSIIENNDIKTPQDIMGALKNMFRDVIQEMLENEMDETLGYERYDHDQPKSNYRNGYSQKKVRSSLGEIDIDVPRDRNADFEPKIVPKRKKDISDIEKQIISLYARGMSTRDIHEQMNELYGINVSADMVSRITDKLIPTIKEWQGRPLEPIYPFVFMDAIHFKVRTEGRVINRAAYVIIGVNLDGMKDVLGIWIGENESSKFWLNILNQLSSRGVKDVLIFSVDGLSGMKEAIQTVYPRAEIQRCIIHQLRNSFKFVSYKDYKEFTRDFKEVYRASSEDLALLKLDELEDKWGAKYPHALTSWRKNWDVLCPFFKFPDDIRRIMYTTNVIENLNRQYRKVTKSKCIFPTDTSLQKMLFLATDKATKKWTQRYRGWDKILNQLTILYNERITPYIG</sequence>
<dbReference type="KEGG" id="vgu:HYG85_00485"/>
<dbReference type="EMBL" id="CP058561">
    <property type="protein sequence ID" value="QUH29456.1"/>
    <property type="molecule type" value="Genomic_DNA"/>
</dbReference>
<evidence type="ECO:0000256" key="6">
    <source>
        <dbReference type="RuleBase" id="RU365089"/>
    </source>
</evidence>
<evidence type="ECO:0000313" key="9">
    <source>
        <dbReference type="EMBL" id="QUH29456.1"/>
    </source>
</evidence>
<protein>
    <recommendedName>
        <fullName evidence="6">Mutator family transposase</fullName>
    </recommendedName>
</protein>
<evidence type="ECO:0000256" key="2">
    <source>
        <dbReference type="ARBA" id="ARBA00010961"/>
    </source>
</evidence>
<dbReference type="Proteomes" id="UP000677305">
    <property type="component" value="Chromosome"/>
</dbReference>
<dbReference type="NCBIfam" id="NF033543">
    <property type="entry name" value="transpos_IS256"/>
    <property type="match status" value="1"/>
</dbReference>
<dbReference type="KEGG" id="vgu:HYG85_02890"/>
<keyword evidence="5 6" id="KW-0233">DNA recombination</keyword>
<comment type="similarity">
    <text evidence="2 6">Belongs to the transposase mutator family.</text>
</comment>
<dbReference type="RefSeq" id="WP_212691844.1">
    <property type="nucleotide sequence ID" value="NZ_CP058561.1"/>
</dbReference>
<organism evidence="9 10">
    <name type="scientific">Vallitalea guaymasensis</name>
    <dbReference type="NCBI Taxonomy" id="1185412"/>
    <lineage>
        <taxon>Bacteria</taxon>
        <taxon>Bacillati</taxon>
        <taxon>Bacillota</taxon>
        <taxon>Clostridia</taxon>
        <taxon>Lachnospirales</taxon>
        <taxon>Vallitaleaceae</taxon>
        <taxon>Vallitalea</taxon>
    </lineage>
</organism>
<dbReference type="AlphaFoldDB" id="A0A8J8SCI1"/>
<dbReference type="GO" id="GO:0006313">
    <property type="term" value="P:DNA transposition"/>
    <property type="evidence" value="ECO:0007669"/>
    <property type="project" value="UniProtKB-UniRule"/>
</dbReference>
<dbReference type="EMBL" id="CP058561">
    <property type="protein sequence ID" value="QUH27477.1"/>
    <property type="molecule type" value="Genomic_DNA"/>
</dbReference>
<dbReference type="GO" id="GO:0003677">
    <property type="term" value="F:DNA binding"/>
    <property type="evidence" value="ECO:0007669"/>
    <property type="project" value="UniProtKB-UniRule"/>
</dbReference>
<dbReference type="PANTHER" id="PTHR33217:SF8">
    <property type="entry name" value="MUTATOR FAMILY TRANSPOSASE"/>
    <property type="match status" value="1"/>
</dbReference>
<evidence type="ECO:0000256" key="3">
    <source>
        <dbReference type="ARBA" id="ARBA00022578"/>
    </source>
</evidence>
<dbReference type="Pfam" id="PF00872">
    <property type="entry name" value="Transposase_mut"/>
    <property type="match status" value="1"/>
</dbReference>
<evidence type="ECO:0000313" key="10">
    <source>
        <dbReference type="Proteomes" id="UP000677305"/>
    </source>
</evidence>
<reference evidence="9 10" key="1">
    <citation type="submission" date="2020-07" db="EMBL/GenBank/DDBJ databases">
        <title>Vallitalea guaymasensis genome.</title>
        <authorList>
            <person name="Postec A."/>
        </authorList>
    </citation>
    <scope>NUCLEOTIDE SEQUENCE [LARGE SCALE GENOMIC DNA]</scope>
    <source>
        <strain evidence="9 10">Ra1766G1</strain>
    </source>
</reference>
<keyword evidence="10" id="KW-1185">Reference proteome</keyword>
<keyword evidence="4 6" id="KW-0238">DNA-binding</keyword>
<evidence type="ECO:0000313" key="8">
    <source>
        <dbReference type="EMBL" id="QUH27915.1"/>
    </source>
</evidence>
<dbReference type="GO" id="GO:0004803">
    <property type="term" value="F:transposase activity"/>
    <property type="evidence" value="ECO:0007669"/>
    <property type="project" value="UniProtKB-UniRule"/>
</dbReference>
<evidence type="ECO:0000256" key="1">
    <source>
        <dbReference type="ARBA" id="ARBA00002190"/>
    </source>
</evidence>
<keyword evidence="6" id="KW-0814">Transposable element</keyword>
<name>A0A8J8SCI1_9FIRM</name>
<dbReference type="PROSITE" id="PS01007">
    <property type="entry name" value="TRANSPOSASE_MUTATOR"/>
    <property type="match status" value="1"/>
</dbReference>
<dbReference type="PANTHER" id="PTHR33217">
    <property type="entry name" value="TRANSPOSASE FOR INSERTION SEQUENCE ELEMENT IS1081"/>
    <property type="match status" value="1"/>
</dbReference>
<gene>
    <name evidence="7" type="ORF">HYG85_00485</name>
    <name evidence="8" type="ORF">HYG85_02890</name>
    <name evidence="9" type="ORF">HYG85_11210</name>
</gene>
<evidence type="ECO:0000256" key="5">
    <source>
        <dbReference type="ARBA" id="ARBA00023172"/>
    </source>
</evidence>
<dbReference type="InterPro" id="IPR001207">
    <property type="entry name" value="Transposase_mutator"/>
</dbReference>
<proteinExistence type="inferred from homology"/>
<evidence type="ECO:0000256" key="4">
    <source>
        <dbReference type="ARBA" id="ARBA00023125"/>
    </source>
</evidence>
<comment type="function">
    <text evidence="1 6">Required for the transposition of the insertion element.</text>
</comment>
<dbReference type="EMBL" id="CP058561">
    <property type="protein sequence ID" value="QUH27915.1"/>
    <property type="molecule type" value="Genomic_DNA"/>
</dbReference>
<dbReference type="KEGG" id="vgu:HYG85_11210"/>